<feature type="transmembrane region" description="Helical" evidence="1">
    <location>
        <begin position="186"/>
        <end position="209"/>
    </location>
</feature>
<evidence type="ECO:0000256" key="1">
    <source>
        <dbReference type="SAM" id="Phobius"/>
    </source>
</evidence>
<feature type="transmembrane region" description="Helical" evidence="1">
    <location>
        <begin position="96"/>
        <end position="117"/>
    </location>
</feature>
<dbReference type="STRING" id="685588.A0A067TK29"/>
<dbReference type="EMBL" id="KL142368">
    <property type="protein sequence ID" value="KDR83476.1"/>
    <property type="molecule type" value="Genomic_DNA"/>
</dbReference>
<sequence>MSSATETSDGLRVNIVKGTHSELILFLVLNMWPSHLGLPILIAIVLFSKRVYRHPTFLNLCVAFVISGLSSSLLVYARRTTGPEPSRMLCLLQSSLLYGVPPLLSTAAFTLVLQMFFTIRAAFFGREYNDGDHFIRLWVMLVSPYLAFLVCILATATVGAANPSKVSRSRRFFYCSLESSPLTNTLTVYSAIILLSTTVVVVWTMALLYKHLSIDKAARPKWKMDLSLPVRIIVFGIYTTIALSLSLLSIHSPSTPVPDIVIASAATLHVLVFGSQKDILSVLFFWKRPFPQEVSEEYHVDLKAVFEEEARSGVKRNKTVVIG</sequence>
<dbReference type="HOGENOM" id="CLU_065186_1_0_1"/>
<feature type="transmembrane region" description="Helical" evidence="1">
    <location>
        <begin position="230"/>
        <end position="248"/>
    </location>
</feature>
<feature type="transmembrane region" description="Helical" evidence="1">
    <location>
        <begin position="23"/>
        <end position="45"/>
    </location>
</feature>
<evidence type="ECO:0000313" key="2">
    <source>
        <dbReference type="EMBL" id="KDR83476.1"/>
    </source>
</evidence>
<reference evidence="3" key="1">
    <citation type="journal article" date="2014" name="Proc. Natl. Acad. Sci. U.S.A.">
        <title>Extensive sampling of basidiomycete genomes demonstrates inadequacy of the white-rot/brown-rot paradigm for wood decay fungi.</title>
        <authorList>
            <person name="Riley R."/>
            <person name="Salamov A.A."/>
            <person name="Brown D.W."/>
            <person name="Nagy L.G."/>
            <person name="Floudas D."/>
            <person name="Held B.W."/>
            <person name="Levasseur A."/>
            <person name="Lombard V."/>
            <person name="Morin E."/>
            <person name="Otillar R."/>
            <person name="Lindquist E.A."/>
            <person name="Sun H."/>
            <person name="LaButti K.M."/>
            <person name="Schmutz J."/>
            <person name="Jabbour D."/>
            <person name="Luo H."/>
            <person name="Baker S.E."/>
            <person name="Pisabarro A.G."/>
            <person name="Walton J.D."/>
            <person name="Blanchette R.A."/>
            <person name="Henrissat B."/>
            <person name="Martin F."/>
            <person name="Cullen D."/>
            <person name="Hibbett D.S."/>
            <person name="Grigoriev I.V."/>
        </authorList>
    </citation>
    <scope>NUCLEOTIDE SEQUENCE [LARGE SCALE GENOMIC DNA]</scope>
    <source>
        <strain evidence="3">CBS 339.88</strain>
    </source>
</reference>
<evidence type="ECO:0000313" key="3">
    <source>
        <dbReference type="Proteomes" id="UP000027222"/>
    </source>
</evidence>
<dbReference type="AlphaFoldDB" id="A0A067TK29"/>
<gene>
    <name evidence="2" type="ORF">GALMADRAFT_645723</name>
</gene>
<protein>
    <recommendedName>
        <fullName evidence="4">G-protein coupled receptors family 2 profile 2 domain-containing protein</fullName>
    </recommendedName>
</protein>
<accession>A0A067TK29</accession>
<keyword evidence="1" id="KW-0472">Membrane</keyword>
<feature type="transmembrane region" description="Helical" evidence="1">
    <location>
        <begin position="137"/>
        <end position="161"/>
    </location>
</feature>
<dbReference type="Proteomes" id="UP000027222">
    <property type="component" value="Unassembled WGS sequence"/>
</dbReference>
<keyword evidence="1" id="KW-1133">Transmembrane helix</keyword>
<proteinExistence type="predicted"/>
<keyword evidence="1" id="KW-0812">Transmembrane</keyword>
<keyword evidence="3" id="KW-1185">Reference proteome</keyword>
<dbReference type="OrthoDB" id="3222065at2759"/>
<feature type="transmembrane region" description="Helical" evidence="1">
    <location>
        <begin position="57"/>
        <end position="76"/>
    </location>
</feature>
<evidence type="ECO:0008006" key="4">
    <source>
        <dbReference type="Google" id="ProtNLM"/>
    </source>
</evidence>
<name>A0A067TK29_GALM3</name>
<organism evidence="2 3">
    <name type="scientific">Galerina marginata (strain CBS 339.88)</name>
    <dbReference type="NCBI Taxonomy" id="685588"/>
    <lineage>
        <taxon>Eukaryota</taxon>
        <taxon>Fungi</taxon>
        <taxon>Dikarya</taxon>
        <taxon>Basidiomycota</taxon>
        <taxon>Agaricomycotina</taxon>
        <taxon>Agaricomycetes</taxon>
        <taxon>Agaricomycetidae</taxon>
        <taxon>Agaricales</taxon>
        <taxon>Agaricineae</taxon>
        <taxon>Strophariaceae</taxon>
        <taxon>Galerina</taxon>
    </lineage>
</organism>